<dbReference type="STRING" id="226505.SAMN05444394_1042"/>
<dbReference type="InterPro" id="IPR051918">
    <property type="entry name" value="STPP_CPPED1"/>
</dbReference>
<feature type="domain" description="Calcineurin-like phosphoesterase" evidence="1">
    <location>
        <begin position="36"/>
        <end position="215"/>
    </location>
</feature>
<sequence length="321" mass="36329">MNRREFIHTAGITTVSLFLPNLSQVFAEQVKGKTQIGVISDLHHDIMHDGEERLLEFLEASKKKDLAAIIQMGDFAYPSKENIDVIQLFNKAHSSSLHVIGNHDTDGGFTKEQCLEVWDMPSPYYSKVINGILLIVLDGNEKGSPSHTGGYPSFIGSQQLEWLQQELENSPYPVLIVSHQPLAGVIAVDNEKEIQSILSNYSEKILLCINGHSHIDQHLEIEGVNYVHINSASYYWVGGKYKHDSYSESIHQEHPYISSTCPYEHSLFAFLTIDIGNKKVMIEGKKTKWVGKSPDDLGFKIEENPELNEWIMPKIQNRKIQ</sequence>
<dbReference type="EMBL" id="FSRC01000001">
    <property type="protein sequence ID" value="SIN71175.1"/>
    <property type="molecule type" value="Genomic_DNA"/>
</dbReference>
<dbReference type="OrthoDB" id="9816081at2"/>
<keyword evidence="3" id="KW-1185">Reference proteome</keyword>
<dbReference type="Gene3D" id="3.60.21.10">
    <property type="match status" value="1"/>
</dbReference>
<dbReference type="PANTHER" id="PTHR43143:SF1">
    <property type="entry name" value="SERINE_THREONINE-PROTEIN PHOSPHATASE CPPED1"/>
    <property type="match status" value="1"/>
</dbReference>
<accession>A0A1N6DK55</accession>
<dbReference type="AlphaFoldDB" id="A0A1N6DK55"/>
<dbReference type="SUPFAM" id="SSF56300">
    <property type="entry name" value="Metallo-dependent phosphatases"/>
    <property type="match status" value="1"/>
</dbReference>
<dbReference type="PANTHER" id="PTHR43143">
    <property type="entry name" value="METALLOPHOSPHOESTERASE, CALCINEURIN SUPERFAMILY"/>
    <property type="match status" value="1"/>
</dbReference>
<evidence type="ECO:0000313" key="2">
    <source>
        <dbReference type="EMBL" id="SIN71175.1"/>
    </source>
</evidence>
<evidence type="ECO:0000259" key="1">
    <source>
        <dbReference type="Pfam" id="PF00149"/>
    </source>
</evidence>
<gene>
    <name evidence="2" type="ORF">SAMN05444394_1042</name>
</gene>
<dbReference type="GO" id="GO:0016787">
    <property type="term" value="F:hydrolase activity"/>
    <property type="evidence" value="ECO:0007669"/>
    <property type="project" value="InterPro"/>
</dbReference>
<dbReference type="InterPro" id="IPR004843">
    <property type="entry name" value="Calcineurin-like_PHP"/>
</dbReference>
<dbReference type="InterPro" id="IPR029052">
    <property type="entry name" value="Metallo-depent_PP-like"/>
</dbReference>
<reference evidence="3" key="1">
    <citation type="submission" date="2016-11" db="EMBL/GenBank/DDBJ databases">
        <authorList>
            <person name="Varghese N."/>
            <person name="Submissions S."/>
        </authorList>
    </citation>
    <scope>NUCLEOTIDE SEQUENCE [LARGE SCALE GENOMIC DNA]</scope>
    <source>
        <strain evidence="3">DSM 15292</strain>
    </source>
</reference>
<evidence type="ECO:0000313" key="3">
    <source>
        <dbReference type="Proteomes" id="UP000185221"/>
    </source>
</evidence>
<name>A0A1N6DK55_9BACT</name>
<organism evidence="2 3">
    <name type="scientific">Algoriphagus halophilus</name>
    <dbReference type="NCBI Taxonomy" id="226505"/>
    <lineage>
        <taxon>Bacteria</taxon>
        <taxon>Pseudomonadati</taxon>
        <taxon>Bacteroidota</taxon>
        <taxon>Cytophagia</taxon>
        <taxon>Cytophagales</taxon>
        <taxon>Cyclobacteriaceae</taxon>
        <taxon>Algoriphagus</taxon>
    </lineage>
</organism>
<dbReference type="RefSeq" id="WP_074223739.1">
    <property type="nucleotide sequence ID" value="NZ_FSRC01000001.1"/>
</dbReference>
<dbReference type="Proteomes" id="UP000185221">
    <property type="component" value="Unassembled WGS sequence"/>
</dbReference>
<proteinExistence type="predicted"/>
<dbReference type="Pfam" id="PF00149">
    <property type="entry name" value="Metallophos"/>
    <property type="match status" value="1"/>
</dbReference>
<protein>
    <submittedName>
        <fullName evidence="2">3',5'-cyclic AMP phosphodiesterase CpdA</fullName>
    </submittedName>
</protein>